<feature type="compositionally biased region" description="Low complexity" evidence="1">
    <location>
        <begin position="1"/>
        <end position="10"/>
    </location>
</feature>
<protein>
    <submittedName>
        <fullName evidence="2">Polyprenyl P-hydroxybenzoate and phenylacrylic acid decarboxylases family protein</fullName>
    </submittedName>
</protein>
<dbReference type="VEuPathDB" id="FungiDB:ATCC64974_82690"/>
<dbReference type="Proteomes" id="UP000197666">
    <property type="component" value="Unassembled WGS sequence"/>
</dbReference>
<evidence type="ECO:0000313" key="2">
    <source>
        <dbReference type="EMBL" id="TPR10575.1"/>
    </source>
</evidence>
<dbReference type="VEuPathDB" id="FungiDB:An03g00270"/>
<comment type="caution">
    <text evidence="2">The sequence shown here is derived from an EMBL/GenBank/DDBJ whole genome shotgun (WGS) entry which is preliminary data.</text>
</comment>
<sequence length="120" mass="12749">MPRKSVQSSEKVSEKRSHCQDPEPSDGGFVAEALFSGNGVGQLMPVRRGLRQALEVRGEKILAAAVGSILASQGLGVGTDPQSVHRMMLPKFSWAARPLLTAAILVAEIPGDEVPSLMEN</sequence>
<reference evidence="3" key="1">
    <citation type="submission" date="2018-10" db="EMBL/GenBank/DDBJ databases">
        <title>FDA dAtabase for Regulatory Grade micrObial Sequences (FDA-ARGOS): Supporting development and validation of Infectious Disease Dx tests.</title>
        <authorList>
            <person name="Kerrigan L."/>
            <person name="Tallon L."/>
            <person name="Sadzewicz L."/>
            <person name="Sengamalay N."/>
            <person name="Ott S."/>
            <person name="Godinez A."/>
            <person name="Nagaraj S."/>
            <person name="Vavikolanu K."/>
            <person name="Nadendla S."/>
            <person name="George J."/>
            <person name="Sichtig H."/>
        </authorList>
    </citation>
    <scope>NUCLEOTIDE SEQUENCE [LARGE SCALE GENOMIC DNA]</scope>
    <source>
        <strain evidence="3">FDAARGOS_311</strain>
    </source>
</reference>
<feature type="compositionally biased region" description="Basic and acidic residues" evidence="1">
    <location>
        <begin position="11"/>
        <end position="21"/>
    </location>
</feature>
<evidence type="ECO:0000313" key="3">
    <source>
        <dbReference type="Proteomes" id="UP000197666"/>
    </source>
</evidence>
<organism evidence="2 3">
    <name type="scientific">Aspergillus niger</name>
    <dbReference type="NCBI Taxonomy" id="5061"/>
    <lineage>
        <taxon>Eukaryota</taxon>
        <taxon>Fungi</taxon>
        <taxon>Dikarya</taxon>
        <taxon>Ascomycota</taxon>
        <taxon>Pezizomycotina</taxon>
        <taxon>Eurotiomycetes</taxon>
        <taxon>Eurotiomycetidae</taxon>
        <taxon>Eurotiales</taxon>
        <taxon>Aspergillaceae</taxon>
        <taxon>Aspergillus</taxon>
        <taxon>Aspergillus subgen. Circumdati</taxon>
    </lineage>
</organism>
<gene>
    <name evidence="2" type="ORF">CAN33_0022840</name>
</gene>
<feature type="region of interest" description="Disordered" evidence="1">
    <location>
        <begin position="1"/>
        <end position="28"/>
    </location>
</feature>
<dbReference type="AlphaFoldDB" id="A0A254UHN1"/>
<dbReference type="EMBL" id="NKJJ02000015">
    <property type="protein sequence ID" value="TPR10575.1"/>
    <property type="molecule type" value="Genomic_DNA"/>
</dbReference>
<name>A0A254UHN1_ASPNG</name>
<accession>A0A254UHN1</accession>
<dbReference type="VEuPathDB" id="FungiDB:M747DRAFT_342402"/>
<evidence type="ECO:0000256" key="1">
    <source>
        <dbReference type="SAM" id="MobiDB-lite"/>
    </source>
</evidence>
<proteinExistence type="predicted"/>